<evidence type="ECO:0000259" key="2">
    <source>
        <dbReference type="Pfam" id="PF17172"/>
    </source>
</evidence>
<dbReference type="GeneID" id="9228148"/>
<dbReference type="GO" id="GO:0001401">
    <property type="term" value="C:SAM complex"/>
    <property type="evidence" value="ECO:0007669"/>
    <property type="project" value="TreeGrafter"/>
</dbReference>
<dbReference type="RefSeq" id="XP_002845116.1">
    <property type="nucleotide sequence ID" value="XM_002845070.1"/>
</dbReference>
<dbReference type="InterPro" id="IPR012336">
    <property type="entry name" value="Thioredoxin-like_fold"/>
</dbReference>
<dbReference type="Pfam" id="PF17172">
    <property type="entry name" value="GST_N_4"/>
    <property type="match status" value="1"/>
</dbReference>
<sequence>MAEEDSASQSKSWFPAIPLPIKRVFDQFPLVTYPPNTAPASSSISNKLPDEHRLYVFTSPQAARKGRPSMNPQCLKWQAYLKFCGIQFRTIPSNNHASPNGALPFLLPTLGGIPGPDCVLPVPSNKLQQWADEHTNVDQDMDAGMREQVYTSLLDHRIRDAWLYTVYLDSSNFESIAGKAYVNPSTTNPAVRMVLAYQLREAARSQLQRASPYIDADDLLAEAKSAFCALSVVLGSDNFFFGRAKPGLFDASVFAYTHLILDQTLGWQRNPLATYLSRHENLVQHRQRLLDTYF</sequence>
<dbReference type="PANTHER" id="PTHR12289:SF44">
    <property type="entry name" value="OUTER MEMBRANE PROTEIN (SAM35), PUTATIVE (AFU_ORTHOLOGUE AFUA_1G13180)-RELATED"/>
    <property type="match status" value="1"/>
</dbReference>
<dbReference type="InterPro" id="IPR021211">
    <property type="entry name" value="SAM35"/>
</dbReference>
<feature type="domain" description="Thioredoxin-like fold" evidence="2">
    <location>
        <begin position="72"/>
        <end position="172"/>
    </location>
</feature>
<dbReference type="STRING" id="554155.C5FWH7"/>
<gene>
    <name evidence="3" type="ORF">MCYG_07080</name>
</gene>
<dbReference type="OrthoDB" id="198787at2759"/>
<proteinExistence type="predicted"/>
<protein>
    <recommendedName>
        <fullName evidence="5">Mitochondrial outer membrane protein</fullName>
    </recommendedName>
</protein>
<organism evidence="3 4">
    <name type="scientific">Arthroderma otae (strain ATCC MYA-4605 / CBS 113480)</name>
    <name type="common">Microsporum canis</name>
    <dbReference type="NCBI Taxonomy" id="554155"/>
    <lineage>
        <taxon>Eukaryota</taxon>
        <taxon>Fungi</taxon>
        <taxon>Dikarya</taxon>
        <taxon>Ascomycota</taxon>
        <taxon>Pezizomycotina</taxon>
        <taxon>Eurotiomycetes</taxon>
        <taxon>Eurotiomycetidae</taxon>
        <taxon>Onygenales</taxon>
        <taxon>Arthrodermataceae</taxon>
        <taxon>Microsporum</taxon>
    </lineage>
</organism>
<dbReference type="EMBL" id="DS995706">
    <property type="protein sequence ID" value="EEQ34261.1"/>
    <property type="molecule type" value="Genomic_DNA"/>
</dbReference>
<accession>C5FWH7</accession>
<dbReference type="Pfam" id="PF17171">
    <property type="entry name" value="GST_C_6"/>
    <property type="match status" value="1"/>
</dbReference>
<dbReference type="InterPro" id="IPR050931">
    <property type="entry name" value="Mito_Protein_Transport_Metaxin"/>
</dbReference>
<dbReference type="Proteomes" id="UP000002035">
    <property type="component" value="Unassembled WGS sequence"/>
</dbReference>
<dbReference type="CDD" id="cd03078">
    <property type="entry name" value="GST_N_Metaxin1_like"/>
    <property type="match status" value="1"/>
</dbReference>
<dbReference type="VEuPathDB" id="FungiDB:MCYG_07080"/>
<keyword evidence="4" id="KW-1185">Reference proteome</keyword>
<dbReference type="PANTHER" id="PTHR12289">
    <property type="entry name" value="METAXIN RELATED"/>
    <property type="match status" value="1"/>
</dbReference>
<evidence type="ECO:0008006" key="5">
    <source>
        <dbReference type="Google" id="ProtNLM"/>
    </source>
</evidence>
<evidence type="ECO:0000313" key="3">
    <source>
        <dbReference type="EMBL" id="EEQ34261.1"/>
    </source>
</evidence>
<dbReference type="HOGENOM" id="CLU_055680_0_0_1"/>
<evidence type="ECO:0000313" key="4">
    <source>
        <dbReference type="Proteomes" id="UP000002035"/>
    </source>
</evidence>
<reference evidence="4" key="1">
    <citation type="journal article" date="2012" name="MBio">
        <title>Comparative genome analysis of Trichophyton rubrum and related dermatophytes reveals candidate genes involved in infection.</title>
        <authorList>
            <person name="Martinez D.A."/>
            <person name="Oliver B.G."/>
            <person name="Graeser Y."/>
            <person name="Goldberg J.M."/>
            <person name="Li W."/>
            <person name="Martinez-Rossi N.M."/>
            <person name="Monod M."/>
            <person name="Shelest E."/>
            <person name="Barton R.C."/>
            <person name="Birch E."/>
            <person name="Brakhage A.A."/>
            <person name="Chen Z."/>
            <person name="Gurr S.J."/>
            <person name="Heiman D."/>
            <person name="Heitman J."/>
            <person name="Kosti I."/>
            <person name="Rossi A."/>
            <person name="Saif S."/>
            <person name="Samalova M."/>
            <person name="Saunders C.W."/>
            <person name="Shea T."/>
            <person name="Summerbell R.C."/>
            <person name="Xu J."/>
            <person name="Young S."/>
            <person name="Zeng Q."/>
            <person name="Birren B.W."/>
            <person name="Cuomo C.A."/>
            <person name="White T.C."/>
        </authorList>
    </citation>
    <scope>NUCLEOTIDE SEQUENCE [LARGE SCALE GENOMIC DNA]</scope>
    <source>
        <strain evidence="4">ATCC MYA-4605 / CBS 113480</strain>
    </source>
</reference>
<dbReference type="OMA" id="RNAWLYT"/>
<evidence type="ECO:0000259" key="1">
    <source>
        <dbReference type="Pfam" id="PF17171"/>
    </source>
</evidence>
<dbReference type="AlphaFoldDB" id="C5FWH7"/>
<dbReference type="CDD" id="cd03193">
    <property type="entry name" value="GST_C_Metaxin"/>
    <property type="match status" value="1"/>
</dbReference>
<name>C5FWH7_ARTOC</name>
<dbReference type="GO" id="GO:0007005">
    <property type="term" value="P:mitochondrion organization"/>
    <property type="evidence" value="ECO:0007669"/>
    <property type="project" value="TreeGrafter"/>
</dbReference>
<dbReference type="eggNOG" id="KOG3028">
    <property type="taxonomic scope" value="Eukaryota"/>
</dbReference>
<feature type="domain" description="Metaxin glutathione S-transferase" evidence="1">
    <location>
        <begin position="223"/>
        <end position="289"/>
    </location>
</feature>
<dbReference type="Pfam" id="PF10806">
    <property type="entry name" value="SAM35"/>
    <property type="match status" value="1"/>
</dbReference>
<dbReference type="InterPro" id="IPR033468">
    <property type="entry name" value="Metaxin_GST"/>
</dbReference>